<dbReference type="GO" id="GO:0016020">
    <property type="term" value="C:membrane"/>
    <property type="evidence" value="ECO:0007669"/>
    <property type="project" value="UniProtKB-SubCell"/>
</dbReference>
<sequence>MLHCKWAYDNIHRIHHEYTAPFGFTAPHAHWAEYFILGFGSFLGPAIVPCHMTTYWLWFILRQMEAVEVHSGYEFPWNPTKYIPFYGGAKFHDYHHYVGGKSQSNFASVFTYCDYIYGTDKGYRYQKQTLKKAA</sequence>
<feature type="domain" description="Fatty acid hydroxylase" evidence="7">
    <location>
        <begin position="1"/>
        <end position="119"/>
    </location>
</feature>
<organism evidence="8 9">
    <name type="scientific">Parasponia andersonii</name>
    <name type="common">Sponia andersonii</name>
    <dbReference type="NCBI Taxonomy" id="3476"/>
    <lineage>
        <taxon>Eukaryota</taxon>
        <taxon>Viridiplantae</taxon>
        <taxon>Streptophyta</taxon>
        <taxon>Embryophyta</taxon>
        <taxon>Tracheophyta</taxon>
        <taxon>Spermatophyta</taxon>
        <taxon>Magnoliopsida</taxon>
        <taxon>eudicotyledons</taxon>
        <taxon>Gunneridae</taxon>
        <taxon>Pentapetalae</taxon>
        <taxon>rosids</taxon>
        <taxon>fabids</taxon>
        <taxon>Rosales</taxon>
        <taxon>Cannabaceae</taxon>
        <taxon>Parasponia</taxon>
    </lineage>
</organism>
<dbReference type="Proteomes" id="UP000237105">
    <property type="component" value="Unassembled WGS sequence"/>
</dbReference>
<dbReference type="OrthoDB" id="1658724at2759"/>
<evidence type="ECO:0000259" key="7">
    <source>
        <dbReference type="Pfam" id="PF04116"/>
    </source>
</evidence>
<dbReference type="GO" id="GO:0016491">
    <property type="term" value="F:oxidoreductase activity"/>
    <property type="evidence" value="ECO:0007669"/>
    <property type="project" value="InterPro"/>
</dbReference>
<feature type="transmembrane region" description="Helical" evidence="6">
    <location>
        <begin position="34"/>
        <end position="58"/>
    </location>
</feature>
<dbReference type="EMBL" id="JXTB01000278">
    <property type="protein sequence ID" value="PON48380.1"/>
    <property type="molecule type" value="Genomic_DNA"/>
</dbReference>
<comment type="similarity">
    <text evidence="2">Belongs to the sterol desaturase family.</text>
</comment>
<evidence type="ECO:0000256" key="4">
    <source>
        <dbReference type="ARBA" id="ARBA00022989"/>
    </source>
</evidence>
<dbReference type="STRING" id="3476.A0A2P5BHV8"/>
<gene>
    <name evidence="8" type="ORF">PanWU01x14_237750</name>
</gene>
<evidence type="ECO:0000256" key="5">
    <source>
        <dbReference type="ARBA" id="ARBA00023136"/>
    </source>
</evidence>
<keyword evidence="9" id="KW-1185">Reference proteome</keyword>
<evidence type="ECO:0000313" key="8">
    <source>
        <dbReference type="EMBL" id="PON48380.1"/>
    </source>
</evidence>
<proteinExistence type="inferred from homology"/>
<dbReference type="InterPro" id="IPR006694">
    <property type="entry name" value="Fatty_acid_hydroxylase"/>
</dbReference>
<dbReference type="GO" id="GO:0008610">
    <property type="term" value="P:lipid biosynthetic process"/>
    <property type="evidence" value="ECO:0007669"/>
    <property type="project" value="InterPro"/>
</dbReference>
<keyword evidence="4 6" id="KW-1133">Transmembrane helix</keyword>
<name>A0A2P5BHV8_PARAD</name>
<comment type="caution">
    <text evidence="8">The sequence shown here is derived from an EMBL/GenBank/DDBJ whole genome shotgun (WGS) entry which is preliminary data.</text>
</comment>
<reference evidence="9" key="1">
    <citation type="submission" date="2016-06" db="EMBL/GenBank/DDBJ databases">
        <title>Parallel loss of symbiosis genes in relatives of nitrogen-fixing non-legume Parasponia.</title>
        <authorList>
            <person name="Van Velzen R."/>
            <person name="Holmer R."/>
            <person name="Bu F."/>
            <person name="Rutten L."/>
            <person name="Van Zeijl A."/>
            <person name="Liu W."/>
            <person name="Santuari L."/>
            <person name="Cao Q."/>
            <person name="Sharma T."/>
            <person name="Shen D."/>
            <person name="Roswanjaya Y."/>
            <person name="Wardhani T."/>
            <person name="Kalhor M.S."/>
            <person name="Jansen J."/>
            <person name="Van den Hoogen J."/>
            <person name="Gungor B."/>
            <person name="Hartog M."/>
            <person name="Hontelez J."/>
            <person name="Verver J."/>
            <person name="Yang W.-C."/>
            <person name="Schijlen E."/>
            <person name="Repin R."/>
            <person name="Schilthuizen M."/>
            <person name="Schranz E."/>
            <person name="Heidstra R."/>
            <person name="Miyata K."/>
            <person name="Fedorova E."/>
            <person name="Kohlen W."/>
            <person name="Bisseling T."/>
            <person name="Smit S."/>
            <person name="Geurts R."/>
        </authorList>
    </citation>
    <scope>NUCLEOTIDE SEQUENCE [LARGE SCALE GENOMIC DNA]</scope>
    <source>
        <strain evidence="9">cv. WU1-14</strain>
    </source>
</reference>
<accession>A0A2P5BHV8</accession>
<comment type="subcellular location">
    <subcellularLocation>
        <location evidence="1">Membrane</location>
    </subcellularLocation>
</comment>
<keyword evidence="5 6" id="KW-0472">Membrane</keyword>
<dbReference type="Pfam" id="PF04116">
    <property type="entry name" value="FA_hydroxylase"/>
    <property type="match status" value="1"/>
</dbReference>
<dbReference type="InterPro" id="IPR050307">
    <property type="entry name" value="Sterol_Desaturase_Related"/>
</dbReference>
<dbReference type="PANTHER" id="PTHR11863">
    <property type="entry name" value="STEROL DESATURASE"/>
    <property type="match status" value="1"/>
</dbReference>
<dbReference type="GO" id="GO:0005506">
    <property type="term" value="F:iron ion binding"/>
    <property type="evidence" value="ECO:0007669"/>
    <property type="project" value="InterPro"/>
</dbReference>
<evidence type="ECO:0000256" key="1">
    <source>
        <dbReference type="ARBA" id="ARBA00004370"/>
    </source>
</evidence>
<evidence type="ECO:0000256" key="3">
    <source>
        <dbReference type="ARBA" id="ARBA00022692"/>
    </source>
</evidence>
<protein>
    <submittedName>
        <fullName evidence="8">Fatty acid hydroxylase</fullName>
    </submittedName>
</protein>
<keyword evidence="3 6" id="KW-0812">Transmembrane</keyword>
<evidence type="ECO:0000256" key="2">
    <source>
        <dbReference type="ARBA" id="ARBA00009324"/>
    </source>
</evidence>
<evidence type="ECO:0000313" key="9">
    <source>
        <dbReference type="Proteomes" id="UP000237105"/>
    </source>
</evidence>
<evidence type="ECO:0000256" key="6">
    <source>
        <dbReference type="SAM" id="Phobius"/>
    </source>
</evidence>
<dbReference type="AlphaFoldDB" id="A0A2P5BHV8"/>